<dbReference type="SUPFAM" id="SSF56194">
    <property type="entry name" value="Uridine diphospho-N-Acetylenolpyruvylglucosamine reductase, MurB, C-terminal domain"/>
    <property type="match status" value="1"/>
</dbReference>
<keyword evidence="16 20" id="KW-0131">Cell cycle</keyword>
<dbReference type="SUPFAM" id="SSF56176">
    <property type="entry name" value="FAD-binding/transporter-associated domain-like"/>
    <property type="match status" value="1"/>
</dbReference>
<evidence type="ECO:0000256" key="3">
    <source>
        <dbReference type="ARBA" id="ARBA00004496"/>
    </source>
</evidence>
<comment type="cofactor">
    <cofactor evidence="1 20">
        <name>FAD</name>
        <dbReference type="ChEBI" id="CHEBI:57692"/>
    </cofactor>
</comment>
<dbReference type="PANTHER" id="PTHR21071">
    <property type="entry name" value="UDP-N-ACETYLENOLPYRUVOYLGLUCOSAMINE REDUCTASE"/>
    <property type="match status" value="1"/>
</dbReference>
<keyword evidence="17 20" id="KW-0961">Cell wall biogenesis/degradation</keyword>
<evidence type="ECO:0000256" key="4">
    <source>
        <dbReference type="ARBA" id="ARBA00004752"/>
    </source>
</evidence>
<evidence type="ECO:0000256" key="8">
    <source>
        <dbReference type="ARBA" id="ARBA00022490"/>
    </source>
</evidence>
<dbReference type="Gene3D" id="3.30.43.10">
    <property type="entry name" value="Uridine Diphospho-n-acetylenolpyruvylglucosamine Reductase, domain 2"/>
    <property type="match status" value="1"/>
</dbReference>
<organism evidence="22 23">
    <name type="scientific">Arenimonas terrae</name>
    <dbReference type="NCBI Taxonomy" id="2546226"/>
    <lineage>
        <taxon>Bacteria</taxon>
        <taxon>Pseudomonadati</taxon>
        <taxon>Pseudomonadota</taxon>
        <taxon>Gammaproteobacteria</taxon>
        <taxon>Lysobacterales</taxon>
        <taxon>Lysobacteraceae</taxon>
        <taxon>Arenimonas</taxon>
    </lineage>
</organism>
<dbReference type="Gene3D" id="3.90.78.10">
    <property type="entry name" value="UDP-N-acetylenolpyruvoylglucosamine reductase, C-terminal domain"/>
    <property type="match status" value="1"/>
</dbReference>
<dbReference type="GO" id="GO:0008360">
    <property type="term" value="P:regulation of cell shape"/>
    <property type="evidence" value="ECO:0007669"/>
    <property type="project" value="UniProtKB-KW"/>
</dbReference>
<dbReference type="NCBIfam" id="TIGR00179">
    <property type="entry name" value="murB"/>
    <property type="match status" value="1"/>
</dbReference>
<evidence type="ECO:0000256" key="16">
    <source>
        <dbReference type="ARBA" id="ARBA00023306"/>
    </source>
</evidence>
<dbReference type="GO" id="GO:0071949">
    <property type="term" value="F:FAD binding"/>
    <property type="evidence" value="ECO:0007669"/>
    <property type="project" value="InterPro"/>
</dbReference>
<protein>
    <recommendedName>
        <fullName evidence="7 20">UDP-N-acetylenolpyruvoylglucosamine reductase</fullName>
        <ecNumber evidence="6 20">1.3.1.98</ecNumber>
    </recommendedName>
    <alternativeName>
        <fullName evidence="18 20">UDP-N-acetylmuramate dehydrogenase</fullName>
    </alternativeName>
</protein>
<keyword evidence="14 20" id="KW-0573">Peptidoglycan synthesis</keyword>
<dbReference type="PANTHER" id="PTHR21071:SF4">
    <property type="entry name" value="UDP-N-ACETYLENOLPYRUVOYLGLUCOSAMINE REDUCTASE"/>
    <property type="match status" value="1"/>
</dbReference>
<keyword evidence="15 20" id="KW-0560">Oxidoreductase</keyword>
<evidence type="ECO:0000256" key="9">
    <source>
        <dbReference type="ARBA" id="ARBA00022618"/>
    </source>
</evidence>
<dbReference type="UniPathway" id="UPA00219"/>
<dbReference type="GO" id="GO:0009252">
    <property type="term" value="P:peptidoglycan biosynthetic process"/>
    <property type="evidence" value="ECO:0007669"/>
    <property type="project" value="UniProtKB-UniRule"/>
</dbReference>
<dbReference type="InterPro" id="IPR016169">
    <property type="entry name" value="FAD-bd_PCMH_sub2"/>
</dbReference>
<keyword evidence="13 20" id="KW-0133">Cell shape</keyword>
<evidence type="ECO:0000256" key="6">
    <source>
        <dbReference type="ARBA" id="ARBA00012518"/>
    </source>
</evidence>
<comment type="similarity">
    <text evidence="5 20">Belongs to the MurB family.</text>
</comment>
<dbReference type="NCBIfam" id="NF000755">
    <property type="entry name" value="PRK00046.1"/>
    <property type="match status" value="1"/>
</dbReference>
<dbReference type="GO" id="GO:0071555">
    <property type="term" value="P:cell wall organization"/>
    <property type="evidence" value="ECO:0007669"/>
    <property type="project" value="UniProtKB-KW"/>
</dbReference>
<dbReference type="GO" id="GO:0051301">
    <property type="term" value="P:cell division"/>
    <property type="evidence" value="ECO:0007669"/>
    <property type="project" value="UniProtKB-KW"/>
</dbReference>
<dbReference type="GO" id="GO:0008762">
    <property type="term" value="F:UDP-N-acetylmuramate dehydrogenase activity"/>
    <property type="evidence" value="ECO:0007669"/>
    <property type="project" value="UniProtKB-UniRule"/>
</dbReference>
<evidence type="ECO:0000256" key="17">
    <source>
        <dbReference type="ARBA" id="ARBA00023316"/>
    </source>
</evidence>
<evidence type="ECO:0000256" key="18">
    <source>
        <dbReference type="ARBA" id="ARBA00031026"/>
    </source>
</evidence>
<dbReference type="Gene3D" id="3.30.465.10">
    <property type="match status" value="1"/>
</dbReference>
<dbReference type="InterPro" id="IPR036635">
    <property type="entry name" value="MurB_C_sf"/>
</dbReference>
<comment type="caution">
    <text evidence="22">The sequence shown here is derived from an EMBL/GenBank/DDBJ whole genome shotgun (WGS) entry which is preliminary data.</text>
</comment>
<evidence type="ECO:0000256" key="20">
    <source>
        <dbReference type="HAMAP-Rule" id="MF_00037"/>
    </source>
</evidence>
<feature type="active site" description="Proton donor" evidence="20">
    <location>
        <position position="254"/>
    </location>
</feature>
<dbReference type="OrthoDB" id="9804753at2"/>
<evidence type="ECO:0000259" key="21">
    <source>
        <dbReference type="PROSITE" id="PS51387"/>
    </source>
</evidence>
<dbReference type="AlphaFoldDB" id="A0A5C4RW54"/>
<evidence type="ECO:0000256" key="7">
    <source>
        <dbReference type="ARBA" id="ARBA00015188"/>
    </source>
</evidence>
<evidence type="ECO:0000256" key="15">
    <source>
        <dbReference type="ARBA" id="ARBA00023002"/>
    </source>
</evidence>
<evidence type="ECO:0000256" key="14">
    <source>
        <dbReference type="ARBA" id="ARBA00022984"/>
    </source>
</evidence>
<sequence length="362" mass="38462">MRGRDPPPARGCADVSGYQLAENVSLAGRNTFRVAARAAMMADVSRADALAELFEFAMLREGPVLVLGEGSNLLFAGDFPGVAICLTMAGVRIVQDDGDTALVRADAGMNWNDLVGWTLARGLCGLENMALIPGTVGAAPIQNIGAYGVEVGEFIETVEAFQRDTGQIKRIAAADCAFAYRDSVFKRESERWVVTAIELRLPRRRELRLDYAGVKEELAAMGVDTPRAVHVAEAISRIRTRKLPNPAVLGNAGSFFKNPLVAAATADALKAAHPALPVFPAGEGQRKLSAGWLIEAAGWKGFREGDAGVAPQHALVLVNHGQATGAQLLDLARRIAASVQERFGVALEPEPRIIGARFDGGA</sequence>
<keyword evidence="9 20" id="KW-0132">Cell division</keyword>
<evidence type="ECO:0000256" key="11">
    <source>
        <dbReference type="ARBA" id="ARBA00022827"/>
    </source>
</evidence>
<dbReference type="HAMAP" id="MF_00037">
    <property type="entry name" value="MurB"/>
    <property type="match status" value="1"/>
</dbReference>
<feature type="domain" description="FAD-binding PCMH-type" evidence="21">
    <location>
        <begin position="34"/>
        <end position="204"/>
    </location>
</feature>
<dbReference type="InterPro" id="IPR003170">
    <property type="entry name" value="MurB"/>
</dbReference>
<keyword evidence="11 20" id="KW-0274">FAD</keyword>
<dbReference type="EC" id="1.3.1.98" evidence="6 20"/>
<evidence type="ECO:0000313" key="22">
    <source>
        <dbReference type="EMBL" id="TNJ34917.1"/>
    </source>
</evidence>
<evidence type="ECO:0000256" key="10">
    <source>
        <dbReference type="ARBA" id="ARBA00022630"/>
    </source>
</evidence>
<evidence type="ECO:0000256" key="13">
    <source>
        <dbReference type="ARBA" id="ARBA00022960"/>
    </source>
</evidence>
<evidence type="ECO:0000256" key="12">
    <source>
        <dbReference type="ARBA" id="ARBA00022857"/>
    </source>
</evidence>
<evidence type="ECO:0000256" key="19">
    <source>
        <dbReference type="ARBA" id="ARBA00048914"/>
    </source>
</evidence>
<feature type="active site" evidence="20">
    <location>
        <position position="181"/>
    </location>
</feature>
<accession>A0A5C4RW54</accession>
<evidence type="ECO:0000256" key="1">
    <source>
        <dbReference type="ARBA" id="ARBA00001974"/>
    </source>
</evidence>
<keyword evidence="12 20" id="KW-0521">NADP</keyword>
<keyword evidence="10 20" id="KW-0285">Flavoprotein</keyword>
<gene>
    <name evidence="20" type="primary">murB</name>
    <name evidence="22" type="ORF">E1B00_03830</name>
</gene>
<dbReference type="Pfam" id="PF01565">
    <property type="entry name" value="FAD_binding_4"/>
    <property type="match status" value="1"/>
</dbReference>
<evidence type="ECO:0000256" key="2">
    <source>
        <dbReference type="ARBA" id="ARBA00003921"/>
    </source>
</evidence>
<evidence type="ECO:0000313" key="23">
    <source>
        <dbReference type="Proteomes" id="UP000305760"/>
    </source>
</evidence>
<proteinExistence type="inferred from homology"/>
<dbReference type="Pfam" id="PF02873">
    <property type="entry name" value="MurB_C"/>
    <property type="match status" value="1"/>
</dbReference>
<keyword evidence="8 20" id="KW-0963">Cytoplasm</keyword>
<dbReference type="GO" id="GO:0005829">
    <property type="term" value="C:cytosol"/>
    <property type="evidence" value="ECO:0007669"/>
    <property type="project" value="TreeGrafter"/>
</dbReference>
<keyword evidence="23" id="KW-1185">Reference proteome</keyword>
<dbReference type="InterPro" id="IPR011601">
    <property type="entry name" value="MurB_C"/>
</dbReference>
<dbReference type="InterPro" id="IPR036318">
    <property type="entry name" value="FAD-bd_PCMH-like_sf"/>
</dbReference>
<dbReference type="InterPro" id="IPR016167">
    <property type="entry name" value="FAD-bd_PCMH_sub1"/>
</dbReference>
<evidence type="ECO:0000256" key="5">
    <source>
        <dbReference type="ARBA" id="ARBA00010485"/>
    </source>
</evidence>
<reference evidence="22 23" key="1">
    <citation type="submission" date="2019-03" db="EMBL/GenBank/DDBJ databases">
        <title>Arenimonas daejeonensis sp. nov., isolated from compost.</title>
        <authorList>
            <person name="Jeon C.O."/>
        </authorList>
    </citation>
    <scope>NUCLEOTIDE SEQUENCE [LARGE SCALE GENOMIC DNA]</scope>
    <source>
        <strain evidence="22 23">R29</strain>
    </source>
</reference>
<comment type="subcellular location">
    <subcellularLocation>
        <location evidence="3 20">Cytoplasm</location>
    </subcellularLocation>
</comment>
<dbReference type="EMBL" id="SMDR01000001">
    <property type="protein sequence ID" value="TNJ34917.1"/>
    <property type="molecule type" value="Genomic_DNA"/>
</dbReference>
<feature type="active site" evidence="20">
    <location>
        <position position="350"/>
    </location>
</feature>
<comment type="catalytic activity">
    <reaction evidence="19 20">
        <text>UDP-N-acetyl-alpha-D-muramate + NADP(+) = UDP-N-acetyl-3-O-(1-carboxyvinyl)-alpha-D-glucosamine + NADPH + H(+)</text>
        <dbReference type="Rhea" id="RHEA:12248"/>
        <dbReference type="ChEBI" id="CHEBI:15378"/>
        <dbReference type="ChEBI" id="CHEBI:57783"/>
        <dbReference type="ChEBI" id="CHEBI:58349"/>
        <dbReference type="ChEBI" id="CHEBI:68483"/>
        <dbReference type="ChEBI" id="CHEBI:70757"/>
        <dbReference type="EC" id="1.3.1.98"/>
    </reaction>
</comment>
<dbReference type="NCBIfam" id="NF010478">
    <property type="entry name" value="PRK13903.1"/>
    <property type="match status" value="1"/>
</dbReference>
<dbReference type="Proteomes" id="UP000305760">
    <property type="component" value="Unassembled WGS sequence"/>
</dbReference>
<comment type="function">
    <text evidence="2 20">Cell wall formation.</text>
</comment>
<dbReference type="InterPro" id="IPR016166">
    <property type="entry name" value="FAD-bd_PCMH"/>
</dbReference>
<name>A0A5C4RW54_9GAMM</name>
<dbReference type="PROSITE" id="PS51387">
    <property type="entry name" value="FAD_PCMH"/>
    <property type="match status" value="1"/>
</dbReference>
<comment type="pathway">
    <text evidence="4 20">Cell wall biogenesis; peptidoglycan biosynthesis.</text>
</comment>
<dbReference type="InterPro" id="IPR006094">
    <property type="entry name" value="Oxid_FAD_bind_N"/>
</dbReference>